<evidence type="ECO:0000256" key="10">
    <source>
        <dbReference type="PROSITE-ProRule" id="PRU00042"/>
    </source>
</evidence>
<comment type="similarity">
    <text evidence="2">Belongs to the krueppel C2H2-type zinc-finger protein family.</text>
</comment>
<evidence type="ECO:0000256" key="8">
    <source>
        <dbReference type="ARBA" id="ARBA00023163"/>
    </source>
</evidence>
<dbReference type="InterPro" id="IPR012934">
    <property type="entry name" value="Znf_AD"/>
</dbReference>
<evidence type="ECO:0000259" key="12">
    <source>
        <dbReference type="PROSITE" id="PS50157"/>
    </source>
</evidence>
<dbReference type="Pfam" id="PF00096">
    <property type="entry name" value="zf-C2H2"/>
    <property type="match status" value="2"/>
</dbReference>
<dbReference type="Proteomes" id="UP000075880">
    <property type="component" value="Unassembled WGS sequence"/>
</dbReference>
<keyword evidence="9" id="KW-0539">Nucleus</keyword>
<evidence type="ECO:0000256" key="9">
    <source>
        <dbReference type="ARBA" id="ARBA00023242"/>
    </source>
</evidence>
<name>A0AAG5DR63_ANOAO</name>
<keyword evidence="8" id="KW-0804">Transcription</keyword>
<dbReference type="InterPro" id="IPR036236">
    <property type="entry name" value="Znf_C2H2_sf"/>
</dbReference>
<comment type="subcellular location">
    <subcellularLocation>
        <location evidence="1">Nucleus</location>
    </subcellularLocation>
</comment>
<feature type="domain" description="C2H2-type" evidence="12">
    <location>
        <begin position="299"/>
        <end position="326"/>
    </location>
</feature>
<reference evidence="13" key="1">
    <citation type="submission" date="2024-04" db="UniProtKB">
        <authorList>
            <consortium name="EnsemblMetazoa"/>
        </authorList>
    </citation>
    <scope>IDENTIFICATION</scope>
    <source>
        <strain evidence="13">EBRO</strain>
    </source>
</reference>
<dbReference type="SMART" id="SM00868">
    <property type="entry name" value="zf-AD"/>
    <property type="match status" value="1"/>
</dbReference>
<dbReference type="PANTHER" id="PTHR47772:SF15">
    <property type="entry name" value="REDUCED EXPRESSION 2-RELATED"/>
    <property type="match status" value="1"/>
</dbReference>
<accession>A0AAG5DR63</accession>
<evidence type="ECO:0000313" key="14">
    <source>
        <dbReference type="Proteomes" id="UP000075880"/>
    </source>
</evidence>
<feature type="domain" description="C2H2-type" evidence="12">
    <location>
        <begin position="514"/>
        <end position="541"/>
    </location>
</feature>
<feature type="domain" description="C2H2-type" evidence="12">
    <location>
        <begin position="268"/>
        <end position="296"/>
    </location>
</feature>
<dbReference type="InterPro" id="IPR013087">
    <property type="entry name" value="Znf_C2H2_type"/>
</dbReference>
<keyword evidence="7" id="KW-0805">Transcription regulation</keyword>
<sequence>MFKPTGEEDRHEQCVLCQLQCSNRLLVKQKAASGFLVIDVIRKHFWFTEAYCDGRYVCTSCWRATESFHVFYKEIEQAHCVKLETIKQEELEQTDAELTFPPPSALDTADWERGETIENLNEVYVKEIHSESDNQLENSDGNDRSASEEESEDESELPLSKRTRSKARDNADGPRKRDDMRDWFPGVGLTLCRCIRGVLEAQCHACVRKTDGAMHKDADLPYMRFARLMRHFREVHDTVGYAVCCNRKYARRRSLKAHMRTHGKLTLYHCHECHVKFRKQESLDEHNLLVHLSDAEKQFKCDKCSKGFANEGLLASHQEWHENVEEKNISCSDCNILLVSFLNHRILLVSRNVCRCLFLYSFPSILGLLKHQSLHHPSHDGRVPPITEPTPTKDSADSQLITSEYRVRRTAVEIADQNAVIERYCTLSCQQCEFIASAFADLKQHGFEQHGLRTVQVLCCDQPYTNRLRLYEHCLQHDDPDRFRCPVCGKRYVSSRSLQNHQWRIHTPAAERPFCCDVCGETFVKDYLLKKHLSYHLAKHHKLNYCDECKRSFTTPAALKCHQQAYHGALASSICEICAKGFNSLSLLEKHRLTHSAEGKTQLKHQCERCKRWLRNKKSYQQHRARCHANTGPVKCKFCGKESVNSVALKAHVHLHHAARPEHACTHCEKRFKTALRLREHEATHTGTALYRCPWCPRTFACGSNMYKHKKAGHPEEWAAGVHKRFGER</sequence>
<keyword evidence="14" id="KW-1185">Reference proteome</keyword>
<feature type="domain" description="C2H2-type" evidence="12">
    <location>
        <begin position="691"/>
        <end position="719"/>
    </location>
</feature>
<dbReference type="Pfam" id="PF13894">
    <property type="entry name" value="zf-C2H2_4"/>
    <property type="match status" value="1"/>
</dbReference>
<keyword evidence="5 10" id="KW-0863">Zinc-finger</keyword>
<evidence type="ECO:0000256" key="5">
    <source>
        <dbReference type="ARBA" id="ARBA00022771"/>
    </source>
</evidence>
<dbReference type="InterPro" id="IPR050636">
    <property type="entry name" value="C2H2-ZF_domain-containing"/>
</dbReference>
<organism evidence="13 14">
    <name type="scientific">Anopheles atroparvus</name>
    <name type="common">European mosquito</name>
    <dbReference type="NCBI Taxonomy" id="41427"/>
    <lineage>
        <taxon>Eukaryota</taxon>
        <taxon>Metazoa</taxon>
        <taxon>Ecdysozoa</taxon>
        <taxon>Arthropoda</taxon>
        <taxon>Hexapoda</taxon>
        <taxon>Insecta</taxon>
        <taxon>Pterygota</taxon>
        <taxon>Neoptera</taxon>
        <taxon>Endopterygota</taxon>
        <taxon>Diptera</taxon>
        <taxon>Nematocera</taxon>
        <taxon>Culicoidea</taxon>
        <taxon>Culicidae</taxon>
        <taxon>Anophelinae</taxon>
        <taxon>Anopheles</taxon>
    </lineage>
</organism>
<feature type="domain" description="C2H2-type" evidence="12">
    <location>
        <begin position="544"/>
        <end position="567"/>
    </location>
</feature>
<evidence type="ECO:0000256" key="1">
    <source>
        <dbReference type="ARBA" id="ARBA00004123"/>
    </source>
</evidence>
<keyword evidence="3" id="KW-0479">Metal-binding</keyword>
<dbReference type="Gene3D" id="3.30.160.60">
    <property type="entry name" value="Classic Zinc Finger"/>
    <property type="match status" value="7"/>
</dbReference>
<keyword evidence="4" id="KW-0677">Repeat</keyword>
<feature type="domain" description="C2H2-type" evidence="12">
    <location>
        <begin position="663"/>
        <end position="690"/>
    </location>
</feature>
<feature type="domain" description="C2H2-type" evidence="12">
    <location>
        <begin position="605"/>
        <end position="633"/>
    </location>
</feature>
<dbReference type="GO" id="GO:0008270">
    <property type="term" value="F:zinc ion binding"/>
    <property type="evidence" value="ECO:0007669"/>
    <property type="project" value="UniProtKB-KW"/>
</dbReference>
<dbReference type="PANTHER" id="PTHR47772">
    <property type="entry name" value="ZINC FINGER PROTEIN 200"/>
    <property type="match status" value="1"/>
</dbReference>
<evidence type="ECO:0000256" key="4">
    <source>
        <dbReference type="ARBA" id="ARBA00022737"/>
    </source>
</evidence>
<proteinExistence type="inferred from homology"/>
<keyword evidence="6" id="KW-0862">Zinc</keyword>
<feature type="domain" description="C2H2-type" evidence="12">
    <location>
        <begin position="634"/>
        <end position="661"/>
    </location>
</feature>
<dbReference type="Gene3D" id="3.40.1800.20">
    <property type="match status" value="1"/>
</dbReference>
<feature type="compositionally biased region" description="Basic and acidic residues" evidence="11">
    <location>
        <begin position="166"/>
        <end position="179"/>
    </location>
</feature>
<dbReference type="GO" id="GO:0005634">
    <property type="term" value="C:nucleus"/>
    <property type="evidence" value="ECO:0007669"/>
    <property type="project" value="UniProtKB-SubCell"/>
</dbReference>
<evidence type="ECO:0000256" key="2">
    <source>
        <dbReference type="ARBA" id="ARBA00006991"/>
    </source>
</evidence>
<dbReference type="PROSITE" id="PS50157">
    <property type="entry name" value="ZINC_FINGER_C2H2_2"/>
    <property type="match status" value="10"/>
</dbReference>
<dbReference type="SUPFAM" id="SSF57667">
    <property type="entry name" value="beta-beta-alpha zinc fingers"/>
    <property type="match status" value="6"/>
</dbReference>
<evidence type="ECO:0000313" key="13">
    <source>
        <dbReference type="EnsemblMetazoa" id="ENSAATROPP013500"/>
    </source>
</evidence>
<evidence type="ECO:0000256" key="6">
    <source>
        <dbReference type="ARBA" id="ARBA00022833"/>
    </source>
</evidence>
<feature type="domain" description="C2H2-type" evidence="12">
    <location>
        <begin position="483"/>
        <end position="511"/>
    </location>
</feature>
<feature type="domain" description="C2H2-type" evidence="12">
    <location>
        <begin position="573"/>
        <end position="600"/>
    </location>
</feature>
<dbReference type="SMART" id="SM00355">
    <property type="entry name" value="ZnF_C2H2"/>
    <property type="match status" value="13"/>
</dbReference>
<protein>
    <recommendedName>
        <fullName evidence="12">C2H2-type domain-containing protein</fullName>
    </recommendedName>
</protein>
<evidence type="ECO:0000256" key="7">
    <source>
        <dbReference type="ARBA" id="ARBA00023015"/>
    </source>
</evidence>
<dbReference type="EnsemblMetazoa" id="ENSAATROPT014900">
    <property type="protein sequence ID" value="ENSAATROPP013500"/>
    <property type="gene ID" value="ENSAATROPG012098"/>
</dbReference>
<feature type="region of interest" description="Disordered" evidence="11">
    <location>
        <begin position="131"/>
        <end position="179"/>
    </location>
</feature>
<evidence type="ECO:0000256" key="3">
    <source>
        <dbReference type="ARBA" id="ARBA00022723"/>
    </source>
</evidence>
<evidence type="ECO:0000256" key="11">
    <source>
        <dbReference type="SAM" id="MobiDB-lite"/>
    </source>
</evidence>
<dbReference type="AlphaFoldDB" id="A0AAG5DR63"/>
<dbReference type="PROSITE" id="PS00028">
    <property type="entry name" value="ZINC_FINGER_C2H2_1"/>
    <property type="match status" value="9"/>
</dbReference>